<dbReference type="InterPro" id="IPR050767">
    <property type="entry name" value="Sel1_AlgK"/>
</dbReference>
<dbReference type="Gene3D" id="1.25.40.10">
    <property type="entry name" value="Tetratricopeptide repeat domain"/>
    <property type="match status" value="1"/>
</dbReference>
<reference evidence="3" key="1">
    <citation type="journal article" date="2019" name="Int. J. Syst. Evol. Microbiol.">
        <title>The Global Catalogue of Microorganisms (GCM) 10K type strain sequencing project: providing services to taxonomists for standard genome sequencing and annotation.</title>
        <authorList>
            <consortium name="The Broad Institute Genomics Platform"/>
            <consortium name="The Broad Institute Genome Sequencing Center for Infectious Disease"/>
            <person name="Wu L."/>
            <person name="Ma J."/>
        </authorList>
    </citation>
    <scope>NUCLEOTIDE SEQUENCE [LARGE SCALE GENOMIC DNA]</scope>
    <source>
        <strain evidence="3">KCTC 23314</strain>
    </source>
</reference>
<gene>
    <name evidence="2" type="ORF">GCM10007320_25220</name>
</gene>
<dbReference type="SUPFAM" id="SSF81901">
    <property type="entry name" value="HCP-like"/>
    <property type="match status" value="1"/>
</dbReference>
<sequence length="201" mass="22514">MVRSLLPLAALALAACVQAPPATQSDQVPMVRICDDKGCSDRPRNSASFDATRDTNPEQTRRIAALTALAEKDPRAAYDLGLRYFRGDGVPQNSYQALQWMRSAGERGHAQAQLALGRLYLSGLQEMGADPAEAERWLSMAAGRGDKEAGKLLAEASAARKKNQDEYKAWLDLKRQIELESWQTRYTYYWVWQPTGWSSRY</sequence>
<evidence type="ECO:0008006" key="4">
    <source>
        <dbReference type="Google" id="ProtNLM"/>
    </source>
</evidence>
<accession>A0ABQ3G1P0</accession>
<dbReference type="Pfam" id="PF08238">
    <property type="entry name" value="Sel1"/>
    <property type="match status" value="2"/>
</dbReference>
<dbReference type="InterPro" id="IPR011990">
    <property type="entry name" value="TPR-like_helical_dom_sf"/>
</dbReference>
<feature type="signal peptide" evidence="1">
    <location>
        <begin position="1"/>
        <end position="19"/>
    </location>
</feature>
<evidence type="ECO:0000313" key="2">
    <source>
        <dbReference type="EMBL" id="GHC82229.1"/>
    </source>
</evidence>
<evidence type="ECO:0000256" key="1">
    <source>
        <dbReference type="SAM" id="SignalP"/>
    </source>
</evidence>
<feature type="chain" id="PRO_5045158483" description="Sel1 repeat-containing protein" evidence="1">
    <location>
        <begin position="20"/>
        <end position="201"/>
    </location>
</feature>
<dbReference type="RefSeq" id="WP_189687298.1">
    <property type="nucleotide sequence ID" value="NZ_BMYK01000006.1"/>
</dbReference>
<proteinExistence type="predicted"/>
<keyword evidence="1" id="KW-0732">Signal</keyword>
<name>A0ABQ3G1P0_9BURK</name>
<dbReference type="SMART" id="SM00671">
    <property type="entry name" value="SEL1"/>
    <property type="match status" value="2"/>
</dbReference>
<dbReference type="Proteomes" id="UP000626210">
    <property type="component" value="Unassembled WGS sequence"/>
</dbReference>
<dbReference type="InterPro" id="IPR006597">
    <property type="entry name" value="Sel1-like"/>
</dbReference>
<comment type="caution">
    <text evidence="2">The sequence shown here is derived from an EMBL/GenBank/DDBJ whole genome shotgun (WGS) entry which is preliminary data.</text>
</comment>
<dbReference type="PROSITE" id="PS51257">
    <property type="entry name" value="PROKAR_LIPOPROTEIN"/>
    <property type="match status" value="1"/>
</dbReference>
<organism evidence="2 3">
    <name type="scientific">Pseudorhodoferax aquiterrae</name>
    <dbReference type="NCBI Taxonomy" id="747304"/>
    <lineage>
        <taxon>Bacteria</taxon>
        <taxon>Pseudomonadati</taxon>
        <taxon>Pseudomonadota</taxon>
        <taxon>Betaproteobacteria</taxon>
        <taxon>Burkholderiales</taxon>
        <taxon>Comamonadaceae</taxon>
    </lineage>
</organism>
<keyword evidence="3" id="KW-1185">Reference proteome</keyword>
<dbReference type="PANTHER" id="PTHR11102">
    <property type="entry name" value="SEL-1-LIKE PROTEIN"/>
    <property type="match status" value="1"/>
</dbReference>
<protein>
    <recommendedName>
        <fullName evidence="4">Sel1 repeat-containing protein</fullName>
    </recommendedName>
</protein>
<dbReference type="EMBL" id="BMYK01000006">
    <property type="protein sequence ID" value="GHC82229.1"/>
    <property type="molecule type" value="Genomic_DNA"/>
</dbReference>
<evidence type="ECO:0000313" key="3">
    <source>
        <dbReference type="Proteomes" id="UP000626210"/>
    </source>
</evidence>
<dbReference type="PANTHER" id="PTHR11102:SF160">
    <property type="entry name" value="ERAD-ASSOCIATED E3 UBIQUITIN-PROTEIN LIGASE COMPONENT HRD3"/>
    <property type="match status" value="1"/>
</dbReference>